<reference evidence="2 3" key="1">
    <citation type="journal article" date="2019" name="ISME J.">
        <title>Genome analyses of uncultured TG2/ZB3 bacteria in 'Margulisbacteria' specifically attached to ectosymbiotic spirochetes of protists in the termite gut.</title>
        <authorList>
            <person name="Utami Y.D."/>
            <person name="Kuwahara H."/>
            <person name="Igai K."/>
            <person name="Murakami T."/>
            <person name="Sugaya K."/>
            <person name="Morikawa T."/>
            <person name="Nagura Y."/>
            <person name="Yuki M."/>
            <person name="Deevong P."/>
            <person name="Inoue T."/>
            <person name="Kihara K."/>
            <person name="Lo N."/>
            <person name="Yamada A."/>
            <person name="Ohkuma M."/>
            <person name="Hongoh Y."/>
        </authorList>
    </citation>
    <scope>NUCLEOTIDE SEQUENCE [LARGE SCALE GENOMIC DNA]</scope>
    <source>
        <strain evidence="2">RsDinE6-01</strain>
    </source>
</reference>
<keyword evidence="1" id="KW-0812">Transmembrane</keyword>
<feature type="transmembrane region" description="Helical" evidence="1">
    <location>
        <begin position="12"/>
        <end position="35"/>
    </location>
</feature>
<name>A0A388TJL5_9BACT</name>
<gene>
    <name evidence="2" type="ORF">RDn1_152</name>
</gene>
<feature type="transmembrane region" description="Helical" evidence="1">
    <location>
        <begin position="41"/>
        <end position="62"/>
    </location>
</feature>
<keyword evidence="1" id="KW-0472">Membrane</keyword>
<evidence type="ECO:0000256" key="1">
    <source>
        <dbReference type="SAM" id="Phobius"/>
    </source>
</evidence>
<sequence length="125" mass="14069">MNRRNIGITYIFLGVIKVIVGVLVLGGVVMGFWNLILPQLFGWPAVTFWQALGLFILAKIFFGGFGGGRLGGVLRGDIRGCNPLRDKWLKMTNEERKEFFKKHAYGHFQQWAGPAEAKASRTKKK</sequence>
<accession>A0A388TJL5</accession>
<dbReference type="EMBL" id="BGZP01000002">
    <property type="protein sequence ID" value="GBR77493.1"/>
    <property type="molecule type" value="Genomic_DNA"/>
</dbReference>
<dbReference type="Proteomes" id="UP000282196">
    <property type="component" value="Unassembled WGS sequence"/>
</dbReference>
<evidence type="ECO:0000313" key="2">
    <source>
        <dbReference type="EMBL" id="GBR77493.1"/>
    </source>
</evidence>
<evidence type="ECO:0000313" key="3">
    <source>
        <dbReference type="Proteomes" id="UP000282196"/>
    </source>
</evidence>
<keyword evidence="1" id="KW-1133">Transmembrane helix</keyword>
<organism evidence="2 3">
    <name type="scientific">Candidatus Termititenax dinenymphae</name>
    <dbReference type="NCBI Taxonomy" id="2218523"/>
    <lineage>
        <taxon>Bacteria</taxon>
        <taxon>Bacillati</taxon>
        <taxon>Candidatus Margulisiibacteriota</taxon>
        <taxon>Candidatus Termititenacia</taxon>
        <taxon>Candidatus Termititenacales</taxon>
        <taxon>Candidatus Termititenacaceae</taxon>
        <taxon>Candidatus Termititenax</taxon>
    </lineage>
</organism>
<dbReference type="AlphaFoldDB" id="A0A388TJL5"/>
<comment type="caution">
    <text evidence="2">The sequence shown here is derived from an EMBL/GenBank/DDBJ whole genome shotgun (WGS) entry which is preliminary data.</text>
</comment>
<keyword evidence="3" id="KW-1185">Reference proteome</keyword>
<protein>
    <submittedName>
        <fullName evidence="2">Uncharacterized protein</fullName>
    </submittedName>
</protein>
<proteinExistence type="predicted"/>